<keyword evidence="4" id="KW-1185">Reference proteome</keyword>
<evidence type="ECO:0000313" key="3">
    <source>
        <dbReference type="EnsemblFungi" id="PTTG_26477-t43_1-p1"/>
    </source>
</evidence>
<reference evidence="3" key="4">
    <citation type="submission" date="2025-05" db="UniProtKB">
        <authorList>
            <consortium name="EnsemblFungi"/>
        </authorList>
    </citation>
    <scope>IDENTIFICATION</scope>
    <source>
        <strain evidence="3">isolate 1-1 / race 1 (BBBD)</strain>
    </source>
</reference>
<reference evidence="3 4" key="3">
    <citation type="journal article" date="2017" name="G3 (Bethesda)">
        <title>Comparative analysis highlights variable genome content of wheat rusts and divergence of the mating loci.</title>
        <authorList>
            <person name="Cuomo C.A."/>
            <person name="Bakkeren G."/>
            <person name="Khalil H.B."/>
            <person name="Panwar V."/>
            <person name="Joly D."/>
            <person name="Linning R."/>
            <person name="Sakthikumar S."/>
            <person name="Song X."/>
            <person name="Adiconis X."/>
            <person name="Fan L."/>
            <person name="Goldberg J.M."/>
            <person name="Levin J.Z."/>
            <person name="Young S."/>
            <person name="Zeng Q."/>
            <person name="Anikster Y."/>
            <person name="Bruce M."/>
            <person name="Wang M."/>
            <person name="Yin C."/>
            <person name="McCallum B."/>
            <person name="Szabo L.J."/>
            <person name="Hulbert S."/>
            <person name="Chen X."/>
            <person name="Fellers J.P."/>
        </authorList>
    </citation>
    <scope>NUCLEOTIDE SEQUENCE</scope>
    <source>
        <strain evidence="4">Isolate 1-1 / race 1 (BBBD)</strain>
        <strain evidence="3">isolate 1-1 / race 1 (BBBD)</strain>
    </source>
</reference>
<reference evidence="2" key="2">
    <citation type="submission" date="2016-05" db="EMBL/GenBank/DDBJ databases">
        <title>Comparative analysis highlights variable genome content of wheat rusts and divergence of the mating loci.</title>
        <authorList>
            <person name="Cuomo C.A."/>
            <person name="Bakkeren G."/>
            <person name="Szabo L."/>
            <person name="Khalil H."/>
            <person name="Joly D."/>
            <person name="Goldberg J."/>
            <person name="Young S."/>
            <person name="Zeng Q."/>
            <person name="Fellers J."/>
        </authorList>
    </citation>
    <scope>NUCLEOTIDE SEQUENCE [LARGE SCALE GENOMIC DNA]</scope>
    <source>
        <strain evidence="2">1-1 BBBD Race 1</strain>
    </source>
</reference>
<organism evidence="2">
    <name type="scientific">Puccinia triticina (isolate 1-1 / race 1 (BBBD))</name>
    <name type="common">Brown leaf rust fungus</name>
    <dbReference type="NCBI Taxonomy" id="630390"/>
    <lineage>
        <taxon>Eukaryota</taxon>
        <taxon>Fungi</taxon>
        <taxon>Dikarya</taxon>
        <taxon>Basidiomycota</taxon>
        <taxon>Pucciniomycotina</taxon>
        <taxon>Pucciniomycetes</taxon>
        <taxon>Pucciniales</taxon>
        <taxon>Pucciniaceae</taxon>
        <taxon>Puccinia</taxon>
    </lineage>
</organism>
<evidence type="ECO:0000256" key="1">
    <source>
        <dbReference type="SAM" id="MobiDB-lite"/>
    </source>
</evidence>
<dbReference type="AlphaFoldDB" id="A0A180GT31"/>
<sequence>MPIPSTLHACPANQFISSGKHKAHIRQLKDIVHLLLAKKQLLGLHSSLLLAWLGHSVIQSIGVFNPWFLKRPKPKTATPPNSSSSSTPTRLPLQTSANWQPTKTIAAWAFRPTSATSCLPPTATWALRASCSGRTSLTPCSSEQFTLKPKENLHRTARPSAMKLPTEPSPKCLLKGSLTPPSLPAQALQTRSFTAPEPELSALDATTVHLPLAALGLTINTNTSLEHINNTLHQPCQPATQHKPA</sequence>
<gene>
    <name evidence="2" type="ORF">PTTG_26477</name>
</gene>
<protein>
    <submittedName>
        <fullName evidence="2 3">Uncharacterized protein</fullName>
    </submittedName>
</protein>
<evidence type="ECO:0000313" key="2">
    <source>
        <dbReference type="EMBL" id="OAV95967.1"/>
    </source>
</evidence>
<dbReference type="EnsemblFungi" id="PTTG_26477-t43_1">
    <property type="protein sequence ID" value="PTTG_26477-t43_1-p1"/>
    <property type="gene ID" value="PTTG_26477"/>
</dbReference>
<dbReference type="VEuPathDB" id="FungiDB:PTTG_26477"/>
<dbReference type="EMBL" id="ADAS02000023">
    <property type="protein sequence ID" value="OAV95967.1"/>
    <property type="molecule type" value="Genomic_DNA"/>
</dbReference>
<proteinExistence type="predicted"/>
<dbReference type="Proteomes" id="UP000005240">
    <property type="component" value="Unassembled WGS sequence"/>
</dbReference>
<feature type="region of interest" description="Disordered" evidence="1">
    <location>
        <begin position="74"/>
        <end position="96"/>
    </location>
</feature>
<reference evidence="2" key="1">
    <citation type="submission" date="2009-11" db="EMBL/GenBank/DDBJ databases">
        <authorList>
            <consortium name="The Broad Institute Genome Sequencing Platform"/>
            <person name="Ward D."/>
            <person name="Feldgarden M."/>
            <person name="Earl A."/>
            <person name="Young S.K."/>
            <person name="Zeng Q."/>
            <person name="Koehrsen M."/>
            <person name="Alvarado L."/>
            <person name="Berlin A."/>
            <person name="Bochicchio J."/>
            <person name="Borenstein D."/>
            <person name="Chapman S.B."/>
            <person name="Chen Z."/>
            <person name="Engels R."/>
            <person name="Freedman E."/>
            <person name="Gellesch M."/>
            <person name="Goldberg J."/>
            <person name="Griggs A."/>
            <person name="Gujja S."/>
            <person name="Heilman E."/>
            <person name="Heiman D."/>
            <person name="Hepburn T."/>
            <person name="Howarth C."/>
            <person name="Jen D."/>
            <person name="Larson L."/>
            <person name="Lewis B."/>
            <person name="Mehta T."/>
            <person name="Park D."/>
            <person name="Pearson M."/>
            <person name="Roberts A."/>
            <person name="Saif S."/>
            <person name="Shea T."/>
            <person name="Shenoy N."/>
            <person name="Sisk P."/>
            <person name="Stolte C."/>
            <person name="Sykes S."/>
            <person name="Thomson T."/>
            <person name="Walk T."/>
            <person name="White J."/>
            <person name="Yandava C."/>
            <person name="Izard J."/>
            <person name="Baranova O.V."/>
            <person name="Blanton J.M."/>
            <person name="Tanner A.C."/>
            <person name="Dewhirst F.E."/>
            <person name="Haas B."/>
            <person name="Nusbaum C."/>
            <person name="Birren B."/>
        </authorList>
    </citation>
    <scope>NUCLEOTIDE SEQUENCE [LARGE SCALE GENOMIC DNA]</scope>
    <source>
        <strain evidence="2">1-1 BBBD Race 1</strain>
    </source>
</reference>
<evidence type="ECO:0000313" key="4">
    <source>
        <dbReference type="Proteomes" id="UP000005240"/>
    </source>
</evidence>
<name>A0A180GT31_PUCT1</name>
<accession>A0A180GT31</accession>
<feature type="compositionally biased region" description="Low complexity" evidence="1">
    <location>
        <begin position="75"/>
        <end position="96"/>
    </location>
</feature>